<organism evidence="1 2">
    <name type="scientific">Candidatus Acidianus copahuensis</name>
    <dbReference type="NCBI Taxonomy" id="1160895"/>
    <lineage>
        <taxon>Archaea</taxon>
        <taxon>Thermoproteota</taxon>
        <taxon>Thermoprotei</taxon>
        <taxon>Sulfolobales</taxon>
        <taxon>Sulfolobaceae</taxon>
        <taxon>Acidianus</taxon>
    </lineage>
</organism>
<name>A0A031LN66_9CREN</name>
<gene>
    <name evidence="1" type="ORF">CM19_07955</name>
</gene>
<proteinExistence type="predicted"/>
<dbReference type="Proteomes" id="UP000024332">
    <property type="component" value="Unassembled WGS sequence"/>
</dbReference>
<dbReference type="RefSeq" id="WP_048099824.1">
    <property type="nucleotide sequence ID" value="NZ_JFZT01000044.1"/>
</dbReference>
<reference evidence="1 2" key="1">
    <citation type="submission" date="2014-03" db="EMBL/GenBank/DDBJ databases">
        <title>Draft genome sequence of the novel thermoacidophilic archaea Acidianus copahuensis ALE1 strain, isolated from Copahue volcanic area in Neuquen Argentina.</title>
        <authorList>
            <person name="Urbieta M.S."/>
            <person name="Rascovan N."/>
            <person name="Castro C."/>
            <person name="Revale S."/>
            <person name="Giaveno M.A."/>
            <person name="Vazquez M.P."/>
            <person name="Donati E.R."/>
        </authorList>
    </citation>
    <scope>NUCLEOTIDE SEQUENCE [LARGE SCALE GENOMIC DNA]</scope>
    <source>
        <strain evidence="1 2">ALE1</strain>
    </source>
</reference>
<sequence length="66" mass="7631">MSTGFEKIGPRLVRMLSLSKEDLEALLSLGINYAKGEIKNYEKTLERVKREFVLQKIFPILEKKSC</sequence>
<evidence type="ECO:0000313" key="2">
    <source>
        <dbReference type="Proteomes" id="UP000024332"/>
    </source>
</evidence>
<dbReference type="AlphaFoldDB" id="A0A031LN66"/>
<accession>A0A031LN66</accession>
<keyword evidence="2" id="KW-1185">Reference proteome</keyword>
<protein>
    <submittedName>
        <fullName evidence="1">Uncharacterized protein</fullName>
    </submittedName>
</protein>
<comment type="caution">
    <text evidence="1">The sequence shown here is derived from an EMBL/GenBank/DDBJ whole genome shotgun (WGS) entry which is preliminary data.</text>
</comment>
<evidence type="ECO:0000313" key="1">
    <source>
        <dbReference type="EMBL" id="EZQ04946.1"/>
    </source>
</evidence>
<dbReference type="EMBL" id="JFZT01000044">
    <property type="protein sequence ID" value="EZQ04946.1"/>
    <property type="molecule type" value="Genomic_DNA"/>
</dbReference>